<evidence type="ECO:0000313" key="1">
    <source>
        <dbReference type="EMBL" id="MPC83462.1"/>
    </source>
</evidence>
<organism evidence="1 2">
    <name type="scientific">Portunus trituberculatus</name>
    <name type="common">Swimming crab</name>
    <name type="synonym">Neptunus trituberculatus</name>
    <dbReference type="NCBI Taxonomy" id="210409"/>
    <lineage>
        <taxon>Eukaryota</taxon>
        <taxon>Metazoa</taxon>
        <taxon>Ecdysozoa</taxon>
        <taxon>Arthropoda</taxon>
        <taxon>Crustacea</taxon>
        <taxon>Multicrustacea</taxon>
        <taxon>Malacostraca</taxon>
        <taxon>Eumalacostraca</taxon>
        <taxon>Eucarida</taxon>
        <taxon>Decapoda</taxon>
        <taxon>Pleocyemata</taxon>
        <taxon>Brachyura</taxon>
        <taxon>Eubrachyura</taxon>
        <taxon>Portunoidea</taxon>
        <taxon>Portunidae</taxon>
        <taxon>Portuninae</taxon>
        <taxon>Portunus</taxon>
    </lineage>
</organism>
<sequence length="152" mass="16125">MITALKVTFAVSVAPSPWCCSCPSGPAARVWRRQIKPDVTEVNSFSLYFNPTLLAPSRPPLGHTRACVVAADEETRAHSGCVSVVVQGHLWPPQGANSYSPGRRAGHSLRGDVAFPSSATLPAFTFAIPVLVTPCLLPPPTTPGHGDIKWSV</sequence>
<dbReference type="AlphaFoldDB" id="A0A5B7II18"/>
<reference evidence="1 2" key="1">
    <citation type="submission" date="2019-05" db="EMBL/GenBank/DDBJ databases">
        <title>Another draft genome of Portunus trituberculatus and its Hox gene families provides insights of decapod evolution.</title>
        <authorList>
            <person name="Jeong J.-H."/>
            <person name="Song I."/>
            <person name="Kim S."/>
            <person name="Choi T."/>
            <person name="Kim D."/>
            <person name="Ryu S."/>
            <person name="Kim W."/>
        </authorList>
    </citation>
    <scope>NUCLEOTIDE SEQUENCE [LARGE SCALE GENOMIC DNA]</scope>
    <source>
        <tissue evidence="1">Muscle</tissue>
    </source>
</reference>
<comment type="caution">
    <text evidence="1">The sequence shown here is derived from an EMBL/GenBank/DDBJ whole genome shotgun (WGS) entry which is preliminary data.</text>
</comment>
<keyword evidence="2" id="KW-1185">Reference proteome</keyword>
<accession>A0A5B7II18</accession>
<dbReference type="Proteomes" id="UP000324222">
    <property type="component" value="Unassembled WGS sequence"/>
</dbReference>
<name>A0A5B7II18_PORTR</name>
<gene>
    <name evidence="1" type="ORF">E2C01_078173</name>
</gene>
<evidence type="ECO:0000313" key="2">
    <source>
        <dbReference type="Proteomes" id="UP000324222"/>
    </source>
</evidence>
<protein>
    <submittedName>
        <fullName evidence="1">Uncharacterized protein</fullName>
    </submittedName>
</protein>
<proteinExistence type="predicted"/>
<dbReference type="EMBL" id="VSRR010062570">
    <property type="protein sequence ID" value="MPC83462.1"/>
    <property type="molecule type" value="Genomic_DNA"/>
</dbReference>